<keyword evidence="10" id="KW-0464">Manganese</keyword>
<comment type="cofactor">
    <cofactor evidence="2">
        <name>Mn(2+)</name>
        <dbReference type="ChEBI" id="CHEBI:29035"/>
    </cofactor>
</comment>
<dbReference type="PANTHER" id="PTHR30387:SF2">
    <property type="entry name" value="MANNONATE DEHYDRATASE"/>
    <property type="match status" value="1"/>
</dbReference>
<evidence type="ECO:0000256" key="3">
    <source>
        <dbReference type="ARBA" id="ARBA00001954"/>
    </source>
</evidence>
<accession>A0ABT1N945</accession>
<evidence type="ECO:0000256" key="9">
    <source>
        <dbReference type="ARBA" id="ARBA00023004"/>
    </source>
</evidence>
<dbReference type="Gene3D" id="3.20.20.150">
    <property type="entry name" value="Divalent-metal-dependent TIM barrel enzymes"/>
    <property type="match status" value="1"/>
</dbReference>
<sequence>MKLGFGLYRHMLDDEHLKFAKQLGATHIVVHMCDYFNQQTKFSSSDQPIGDKYGWGVADGLIWTVEELSAIKKQIESYGLTWYAIENFDPKQWNHVLFGEDGREAQIQGLKQLIRNVGEVGIPVFGYNFSLTGVTGRIVTDEARGGAQTVGMNGSNEILESPLPNSMAWNMTVEPAATGTRSTMTEEQLWENLAYFLNEIIPVAESAGVTMAAHPDDPPIEVVRGLPKMVNQPEKYQRLLDLYPSAANALEYCLGTIAEMTNGNVYEATEHYVALGKV</sequence>
<proteinExistence type="inferred from homology"/>
<dbReference type="InterPro" id="IPR036237">
    <property type="entry name" value="Xyl_isomerase-like_sf"/>
</dbReference>
<dbReference type="SUPFAM" id="SSF51658">
    <property type="entry name" value="Xylose isomerase-like"/>
    <property type="match status" value="1"/>
</dbReference>
<evidence type="ECO:0000313" key="13">
    <source>
        <dbReference type="EMBL" id="MCQ1061264.1"/>
    </source>
</evidence>
<comment type="similarity">
    <text evidence="6">Belongs to the mannonate dehydratase family.</text>
</comment>
<keyword evidence="9" id="KW-0408">Iron</keyword>
<comment type="function">
    <text evidence="4">Catalyzes the dehydration of D-mannonate.</text>
</comment>
<comment type="cofactor">
    <cofactor evidence="3">
        <name>Fe(2+)</name>
        <dbReference type="ChEBI" id="CHEBI:29033"/>
    </cofactor>
</comment>
<evidence type="ECO:0000256" key="5">
    <source>
        <dbReference type="ARBA" id="ARBA00004892"/>
    </source>
</evidence>
<comment type="pathway">
    <text evidence="5">Carbohydrate metabolism; pentose and glucuronate interconversion.</text>
</comment>
<comment type="caution">
    <text evidence="13">The sequence shown here is derived from an EMBL/GenBank/DDBJ whole genome shotgun (WGS) entry which is preliminary data.</text>
</comment>
<name>A0ABT1N945_9GAMM</name>
<evidence type="ECO:0000256" key="11">
    <source>
        <dbReference type="ARBA" id="ARBA00023239"/>
    </source>
</evidence>
<evidence type="ECO:0000256" key="2">
    <source>
        <dbReference type="ARBA" id="ARBA00001936"/>
    </source>
</evidence>
<evidence type="ECO:0000256" key="6">
    <source>
        <dbReference type="ARBA" id="ARBA00007389"/>
    </source>
</evidence>
<evidence type="ECO:0000256" key="8">
    <source>
        <dbReference type="ARBA" id="ARBA00016339"/>
    </source>
</evidence>
<keyword evidence="14" id="KW-1185">Reference proteome</keyword>
<evidence type="ECO:0000256" key="7">
    <source>
        <dbReference type="ARBA" id="ARBA00012927"/>
    </source>
</evidence>
<dbReference type="EC" id="4.2.1.8" evidence="7"/>
<reference evidence="13 14" key="1">
    <citation type="submission" date="2022-07" db="EMBL/GenBank/DDBJ databases">
        <title>Photobacterium pectinilyticum sp. nov., a marine bacterium isolated from surface seawater of Qingdao offshore.</title>
        <authorList>
            <person name="Wang X."/>
        </authorList>
    </citation>
    <scope>NUCLEOTIDE SEQUENCE [LARGE SCALE GENOMIC DNA]</scope>
    <source>
        <strain evidence="13 14">ZSDE20</strain>
    </source>
</reference>
<dbReference type="Pfam" id="PF03786">
    <property type="entry name" value="UxuA"/>
    <property type="match status" value="2"/>
</dbReference>
<evidence type="ECO:0000256" key="12">
    <source>
        <dbReference type="ARBA" id="ARBA00033474"/>
    </source>
</evidence>
<dbReference type="PANTHER" id="PTHR30387">
    <property type="entry name" value="MANNONATE DEHYDRATASE"/>
    <property type="match status" value="1"/>
</dbReference>
<comment type="catalytic activity">
    <reaction evidence="1">
        <text>D-mannonate = 2-dehydro-3-deoxy-D-gluconate + H2O</text>
        <dbReference type="Rhea" id="RHEA:20097"/>
        <dbReference type="ChEBI" id="CHEBI:15377"/>
        <dbReference type="ChEBI" id="CHEBI:17767"/>
        <dbReference type="ChEBI" id="CHEBI:57990"/>
        <dbReference type="EC" id="4.2.1.8"/>
    </reaction>
</comment>
<evidence type="ECO:0000256" key="4">
    <source>
        <dbReference type="ARBA" id="ARBA00002713"/>
    </source>
</evidence>
<evidence type="ECO:0000256" key="1">
    <source>
        <dbReference type="ARBA" id="ARBA00001794"/>
    </source>
</evidence>
<evidence type="ECO:0000313" key="14">
    <source>
        <dbReference type="Proteomes" id="UP001524460"/>
    </source>
</evidence>
<organism evidence="13 14">
    <name type="scientific">Photobacterium pectinilyticum</name>
    <dbReference type="NCBI Taxonomy" id="2906793"/>
    <lineage>
        <taxon>Bacteria</taxon>
        <taxon>Pseudomonadati</taxon>
        <taxon>Pseudomonadota</taxon>
        <taxon>Gammaproteobacteria</taxon>
        <taxon>Vibrionales</taxon>
        <taxon>Vibrionaceae</taxon>
        <taxon>Photobacterium</taxon>
    </lineage>
</organism>
<keyword evidence="11 13" id="KW-0456">Lyase</keyword>
<dbReference type="RefSeq" id="WP_255045376.1">
    <property type="nucleotide sequence ID" value="NZ_JANEYT010000131.1"/>
</dbReference>
<gene>
    <name evidence="13" type="ORF">NHN17_24845</name>
</gene>
<evidence type="ECO:0000256" key="10">
    <source>
        <dbReference type="ARBA" id="ARBA00023211"/>
    </source>
</evidence>
<dbReference type="Proteomes" id="UP001524460">
    <property type="component" value="Unassembled WGS sequence"/>
</dbReference>
<protein>
    <recommendedName>
        <fullName evidence="8">Mannonate dehydratase</fullName>
        <ecNumber evidence="7">4.2.1.8</ecNumber>
    </recommendedName>
    <alternativeName>
        <fullName evidence="12">D-mannonate hydro-lyase</fullName>
    </alternativeName>
</protein>
<dbReference type="GO" id="GO:0008927">
    <property type="term" value="F:mannonate dehydratase activity"/>
    <property type="evidence" value="ECO:0007669"/>
    <property type="project" value="UniProtKB-EC"/>
</dbReference>
<dbReference type="EMBL" id="JANEYT010000131">
    <property type="protein sequence ID" value="MCQ1061264.1"/>
    <property type="molecule type" value="Genomic_DNA"/>
</dbReference>
<dbReference type="InterPro" id="IPR004628">
    <property type="entry name" value="Man_deHydtase"/>
</dbReference>